<feature type="non-terminal residue" evidence="1">
    <location>
        <position position="1"/>
    </location>
</feature>
<sequence>QRILSPQRLPFRHPGTETTILKTKKYVPHSIVANSR</sequence>
<protein>
    <submittedName>
        <fullName evidence="1">Uncharacterized protein</fullName>
    </submittedName>
</protein>
<dbReference type="EMBL" id="UINC01185448">
    <property type="protein sequence ID" value="SVD97154.1"/>
    <property type="molecule type" value="Genomic_DNA"/>
</dbReference>
<name>A0A382ZNV3_9ZZZZ</name>
<reference evidence="1" key="1">
    <citation type="submission" date="2018-05" db="EMBL/GenBank/DDBJ databases">
        <authorList>
            <person name="Lanie J.A."/>
            <person name="Ng W.-L."/>
            <person name="Kazmierczak K.M."/>
            <person name="Andrzejewski T.M."/>
            <person name="Davidsen T.M."/>
            <person name="Wayne K.J."/>
            <person name="Tettelin H."/>
            <person name="Glass J.I."/>
            <person name="Rusch D."/>
            <person name="Podicherti R."/>
            <person name="Tsui H.-C.T."/>
            <person name="Winkler M.E."/>
        </authorList>
    </citation>
    <scope>NUCLEOTIDE SEQUENCE</scope>
</reference>
<proteinExistence type="predicted"/>
<gene>
    <name evidence="1" type="ORF">METZ01_LOCUS450008</name>
</gene>
<dbReference type="AlphaFoldDB" id="A0A382ZNV3"/>
<organism evidence="1">
    <name type="scientific">marine metagenome</name>
    <dbReference type="NCBI Taxonomy" id="408172"/>
    <lineage>
        <taxon>unclassified sequences</taxon>
        <taxon>metagenomes</taxon>
        <taxon>ecological metagenomes</taxon>
    </lineage>
</organism>
<evidence type="ECO:0000313" key="1">
    <source>
        <dbReference type="EMBL" id="SVD97154.1"/>
    </source>
</evidence>
<accession>A0A382ZNV3</accession>